<proteinExistence type="predicted"/>
<feature type="region of interest" description="Disordered" evidence="1">
    <location>
        <begin position="1"/>
        <end position="83"/>
    </location>
</feature>
<accession>A0A9W4NKY9</accession>
<dbReference type="AlphaFoldDB" id="A0A9W4NKY9"/>
<dbReference type="EMBL" id="CAJVPG010000288">
    <property type="protein sequence ID" value="CAG8388739.1"/>
    <property type="molecule type" value="Genomic_DNA"/>
</dbReference>
<protein>
    <submittedName>
        <fullName evidence="2">Uncharacterized protein</fullName>
    </submittedName>
</protein>
<sequence>MTLTWLESGLQDAKSQDNPDSGNTSTVVNRSIQPRPEKNAMVHPTSLQVDPKPISNFIKENSGDQPTQDEEDPSSQLLSDSDELRHSDTIGCCGRSNGINHKPQTTYTFKDCTFDGTSMLFIGSAETTSETVVFRDSNSGRAIFVNGDMGEDRFWREFCEKKK</sequence>
<name>A0A9W4NKY9_9EURO</name>
<dbReference type="Proteomes" id="UP001152649">
    <property type="component" value="Unassembled WGS sequence"/>
</dbReference>
<reference evidence="2" key="1">
    <citation type="submission" date="2021-07" db="EMBL/GenBank/DDBJ databases">
        <authorList>
            <person name="Branca A.L. A."/>
        </authorList>
    </citation>
    <scope>NUCLEOTIDE SEQUENCE</scope>
</reference>
<comment type="caution">
    <text evidence="2">The sequence shown here is derived from an EMBL/GenBank/DDBJ whole genome shotgun (WGS) entry which is preliminary data.</text>
</comment>
<evidence type="ECO:0000313" key="2">
    <source>
        <dbReference type="EMBL" id="CAG8388739.1"/>
    </source>
</evidence>
<keyword evidence="3" id="KW-1185">Reference proteome</keyword>
<evidence type="ECO:0000256" key="1">
    <source>
        <dbReference type="SAM" id="MobiDB-lite"/>
    </source>
</evidence>
<feature type="compositionally biased region" description="Polar residues" evidence="1">
    <location>
        <begin position="16"/>
        <end position="32"/>
    </location>
</feature>
<organism evidence="2 3">
    <name type="scientific">Penicillium salamii</name>
    <dbReference type="NCBI Taxonomy" id="1612424"/>
    <lineage>
        <taxon>Eukaryota</taxon>
        <taxon>Fungi</taxon>
        <taxon>Dikarya</taxon>
        <taxon>Ascomycota</taxon>
        <taxon>Pezizomycotina</taxon>
        <taxon>Eurotiomycetes</taxon>
        <taxon>Eurotiomycetidae</taxon>
        <taxon>Eurotiales</taxon>
        <taxon>Aspergillaceae</taxon>
        <taxon>Penicillium</taxon>
    </lineage>
</organism>
<dbReference type="OrthoDB" id="276239at2759"/>
<evidence type="ECO:0000313" key="3">
    <source>
        <dbReference type="Proteomes" id="UP001152649"/>
    </source>
</evidence>
<gene>
    <name evidence="2" type="ORF">PSALAMII_LOCUS6517</name>
</gene>